<dbReference type="AlphaFoldDB" id="A0A8D8HUM6"/>
<dbReference type="EMBL" id="HBUE01113079">
    <property type="protein sequence ID" value="CAG6489617.1"/>
    <property type="molecule type" value="Transcribed_RNA"/>
</dbReference>
<dbReference type="EMBL" id="HBUE01224550">
    <property type="protein sequence ID" value="CAG6541309.1"/>
    <property type="molecule type" value="Transcribed_RNA"/>
</dbReference>
<dbReference type="EMBL" id="HBUE01113084">
    <property type="protein sequence ID" value="CAG6489627.1"/>
    <property type="molecule type" value="Transcribed_RNA"/>
</dbReference>
<organism evidence="2">
    <name type="scientific">Culex pipiens</name>
    <name type="common">House mosquito</name>
    <dbReference type="NCBI Taxonomy" id="7175"/>
    <lineage>
        <taxon>Eukaryota</taxon>
        <taxon>Metazoa</taxon>
        <taxon>Ecdysozoa</taxon>
        <taxon>Arthropoda</taxon>
        <taxon>Hexapoda</taxon>
        <taxon>Insecta</taxon>
        <taxon>Pterygota</taxon>
        <taxon>Neoptera</taxon>
        <taxon>Endopterygota</taxon>
        <taxon>Diptera</taxon>
        <taxon>Nematocera</taxon>
        <taxon>Culicoidea</taxon>
        <taxon>Culicidae</taxon>
        <taxon>Culicinae</taxon>
        <taxon>Culicini</taxon>
        <taxon>Culex</taxon>
        <taxon>Culex</taxon>
    </lineage>
</organism>
<dbReference type="EMBL" id="HBUE01224547">
    <property type="protein sequence ID" value="CAG6541306.1"/>
    <property type="molecule type" value="Transcribed_RNA"/>
</dbReference>
<evidence type="ECO:0000256" key="1">
    <source>
        <dbReference type="SAM" id="Phobius"/>
    </source>
</evidence>
<dbReference type="EMBL" id="HBUE01331256">
    <property type="protein sequence ID" value="CAG6593379.1"/>
    <property type="molecule type" value="Transcribed_RNA"/>
</dbReference>
<proteinExistence type="predicted"/>
<dbReference type="EMBL" id="HBUE01113091">
    <property type="protein sequence ID" value="CAG6489636.1"/>
    <property type="molecule type" value="Transcribed_RNA"/>
</dbReference>
<sequence>MDCEGSRTGASSKRARARQMTEREWTRSFNERASWSDLGSSLWRRCWRRFRTGLVIIIVIVIVVVVFVIGSVCSFTAMAIAVVILLLLWRRRRQRLLLLIFGLLPTMIDQTGEQGRVTCCR</sequence>
<name>A0A8D8HUM6_CULPI</name>
<dbReference type="EMBL" id="HBUE01113080">
    <property type="protein sequence ID" value="CAG6489619.1"/>
    <property type="molecule type" value="Transcribed_RNA"/>
</dbReference>
<reference evidence="2" key="1">
    <citation type="submission" date="2021-05" db="EMBL/GenBank/DDBJ databases">
        <authorList>
            <person name="Alioto T."/>
            <person name="Alioto T."/>
            <person name="Gomez Garrido J."/>
        </authorList>
    </citation>
    <scope>NUCLEOTIDE SEQUENCE</scope>
</reference>
<evidence type="ECO:0000313" key="2">
    <source>
        <dbReference type="EMBL" id="CAG6541309.1"/>
    </source>
</evidence>
<keyword evidence="1" id="KW-1133">Transmembrane helix</keyword>
<dbReference type="EMBL" id="HBUE01113086">
    <property type="protein sequence ID" value="CAG6489628.1"/>
    <property type="molecule type" value="Transcribed_RNA"/>
</dbReference>
<dbReference type="EMBL" id="HBUE01113087">
    <property type="protein sequence ID" value="CAG6489629.1"/>
    <property type="molecule type" value="Transcribed_RNA"/>
</dbReference>
<keyword evidence="1" id="KW-0472">Membrane</keyword>
<accession>A0A8D8HUM6</accession>
<dbReference type="EMBL" id="HBUE01113092">
    <property type="protein sequence ID" value="CAG6489638.1"/>
    <property type="molecule type" value="Transcribed_RNA"/>
</dbReference>
<dbReference type="EMBL" id="HBUE01113089">
    <property type="protein sequence ID" value="CAG6489633.1"/>
    <property type="molecule type" value="Transcribed_RNA"/>
</dbReference>
<dbReference type="EMBL" id="HBUE01113082">
    <property type="protein sequence ID" value="CAG6489623.1"/>
    <property type="molecule type" value="Transcribed_RNA"/>
</dbReference>
<protein>
    <submittedName>
        <fullName evidence="2">(northern house mosquito) hypothetical protein</fullName>
    </submittedName>
</protein>
<dbReference type="EMBL" id="HBUE01113088">
    <property type="protein sequence ID" value="CAG6489631.1"/>
    <property type="molecule type" value="Transcribed_RNA"/>
</dbReference>
<dbReference type="EMBL" id="HBUE01113081">
    <property type="protein sequence ID" value="CAG6489621.1"/>
    <property type="molecule type" value="Transcribed_RNA"/>
</dbReference>
<dbReference type="EMBL" id="HBUE01113083">
    <property type="protein sequence ID" value="CAG6489625.1"/>
    <property type="molecule type" value="Transcribed_RNA"/>
</dbReference>
<keyword evidence="1" id="KW-0812">Transmembrane</keyword>
<dbReference type="EMBL" id="HBUE01331259">
    <property type="protein sequence ID" value="CAG6593382.1"/>
    <property type="molecule type" value="Transcribed_RNA"/>
</dbReference>
<feature type="transmembrane region" description="Helical" evidence="1">
    <location>
        <begin position="55"/>
        <end position="88"/>
    </location>
</feature>